<feature type="domain" description="Galactosyltransferase C-terminal" evidence="12">
    <location>
        <begin position="282"/>
        <end position="359"/>
    </location>
</feature>
<feature type="domain" description="Galactosyltransferase N-terminal" evidence="13">
    <location>
        <begin position="145"/>
        <end position="278"/>
    </location>
</feature>
<dbReference type="PANTHER" id="PTHR19300">
    <property type="entry name" value="BETA-1,4-GALACTOSYLTRANSFERASE"/>
    <property type="match status" value="1"/>
</dbReference>
<evidence type="ECO:0000256" key="5">
    <source>
        <dbReference type="ARBA" id="ARBA00022679"/>
    </source>
</evidence>
<dbReference type="AlphaFoldDB" id="A0A834IRP9"/>
<keyword evidence="9" id="KW-0472">Membrane</keyword>
<comment type="function">
    <text evidence="11">Catalyzes the transfer of galactose onto proteins or lipids.</text>
</comment>
<comment type="similarity">
    <text evidence="3 11">Belongs to the glycosyltransferase 7 family.</text>
</comment>
<evidence type="ECO:0000256" key="6">
    <source>
        <dbReference type="ARBA" id="ARBA00022692"/>
    </source>
</evidence>
<dbReference type="InterPro" id="IPR029044">
    <property type="entry name" value="Nucleotide-diphossugar_trans"/>
</dbReference>
<dbReference type="Gene3D" id="3.90.550.10">
    <property type="entry name" value="Spore Coat Polysaccharide Biosynthesis Protein SpsA, Chain A"/>
    <property type="match status" value="1"/>
</dbReference>
<dbReference type="Pfam" id="PF02709">
    <property type="entry name" value="Glyco_transf_7C"/>
    <property type="match status" value="1"/>
</dbReference>
<comment type="caution">
    <text evidence="14">The sequence shown here is derived from an EMBL/GenBank/DDBJ whole genome shotgun (WGS) entry which is preliminary data.</text>
</comment>
<dbReference type="EC" id="2.4.1.-" evidence="11"/>
<evidence type="ECO:0000256" key="10">
    <source>
        <dbReference type="ARBA" id="ARBA00023180"/>
    </source>
</evidence>
<gene>
    <name evidence="14" type="ORF">GWI33_021648</name>
</gene>
<dbReference type="InterPro" id="IPR003859">
    <property type="entry name" value="Galactosyl_T"/>
</dbReference>
<reference evidence="14" key="1">
    <citation type="submission" date="2020-08" db="EMBL/GenBank/DDBJ databases">
        <title>Genome sequencing and assembly of the red palm weevil Rhynchophorus ferrugineus.</title>
        <authorList>
            <person name="Dias G.B."/>
            <person name="Bergman C.M."/>
            <person name="Manee M."/>
        </authorList>
    </citation>
    <scope>NUCLEOTIDE SEQUENCE</scope>
    <source>
        <strain evidence="14">AA-2017</strain>
        <tissue evidence="14">Whole larva</tissue>
    </source>
</reference>
<proteinExistence type="inferred from homology"/>
<protein>
    <recommendedName>
        <fullName evidence="11">Beta-1,4-N-acetylgalactosaminyltransferase</fullName>
        <ecNumber evidence="11">2.4.1.-</ecNumber>
    </recommendedName>
    <alternativeName>
        <fullName evidence="11">Beta-4-GalNAcT</fullName>
    </alternativeName>
</protein>
<comment type="subcellular location">
    <subcellularLocation>
        <location evidence="1 11">Membrane</location>
        <topology evidence="1 11">Single-pass type II membrane protein</topology>
    </subcellularLocation>
</comment>
<dbReference type="EMBL" id="JAACXV010000070">
    <property type="protein sequence ID" value="KAF7284781.1"/>
    <property type="molecule type" value="Genomic_DNA"/>
</dbReference>
<accession>A0A834IRP9</accession>
<evidence type="ECO:0000256" key="7">
    <source>
        <dbReference type="ARBA" id="ARBA00022968"/>
    </source>
</evidence>
<evidence type="ECO:0000259" key="12">
    <source>
        <dbReference type="Pfam" id="PF02709"/>
    </source>
</evidence>
<keyword evidence="8" id="KW-1133">Transmembrane helix</keyword>
<dbReference type="SUPFAM" id="SSF53448">
    <property type="entry name" value="Nucleotide-diphospho-sugar transferases"/>
    <property type="match status" value="1"/>
</dbReference>
<keyword evidence="6" id="KW-0812">Transmembrane</keyword>
<keyword evidence="15" id="KW-1185">Reference proteome</keyword>
<evidence type="ECO:0000256" key="2">
    <source>
        <dbReference type="ARBA" id="ARBA00004922"/>
    </source>
</evidence>
<evidence type="ECO:0000256" key="9">
    <source>
        <dbReference type="ARBA" id="ARBA00023136"/>
    </source>
</evidence>
<dbReference type="GO" id="GO:0008378">
    <property type="term" value="F:galactosyltransferase activity"/>
    <property type="evidence" value="ECO:0007669"/>
    <property type="project" value="TreeGrafter"/>
</dbReference>
<dbReference type="GO" id="GO:0046872">
    <property type="term" value="F:metal ion binding"/>
    <property type="evidence" value="ECO:0007669"/>
    <property type="project" value="UniProtKB-UniRule"/>
</dbReference>
<dbReference type="Pfam" id="PF13733">
    <property type="entry name" value="Glyco_transf_7N"/>
    <property type="match status" value="1"/>
</dbReference>
<dbReference type="InterPro" id="IPR027995">
    <property type="entry name" value="Galactosyl_T_N"/>
</dbReference>
<keyword evidence="11" id="KW-0464">Manganese</keyword>
<evidence type="ECO:0000256" key="8">
    <source>
        <dbReference type="ARBA" id="ARBA00022989"/>
    </source>
</evidence>
<dbReference type="UniPathway" id="UPA00378"/>
<dbReference type="PANTHER" id="PTHR19300:SF57">
    <property type="entry name" value="BETA-1,4-N-ACETYLGALACTOSAMINYLTRANSFERASE"/>
    <property type="match status" value="1"/>
</dbReference>
<dbReference type="GO" id="GO:0006688">
    <property type="term" value="P:glycosphingolipid biosynthetic process"/>
    <property type="evidence" value="ECO:0007669"/>
    <property type="project" value="TreeGrafter"/>
</dbReference>
<dbReference type="PRINTS" id="PR02050">
    <property type="entry name" value="B14GALTRFASE"/>
</dbReference>
<dbReference type="GO" id="GO:0033842">
    <property type="term" value="F:N-acetyl-beta-glucosaminyl-derivative 4-beta-N-acetylgalactosaminyltransferase activity"/>
    <property type="evidence" value="ECO:0007669"/>
    <property type="project" value="TreeGrafter"/>
</dbReference>
<dbReference type="InterPro" id="IPR027791">
    <property type="entry name" value="Galactosyl_T_C"/>
</dbReference>
<keyword evidence="10 11" id="KW-0325">Glycoprotein</keyword>
<comment type="pathway">
    <text evidence="2 11">Protein modification; protein glycosylation.</text>
</comment>
<keyword evidence="7 11" id="KW-0735">Signal-anchor</keyword>
<evidence type="ECO:0000256" key="11">
    <source>
        <dbReference type="RuleBase" id="RU368121"/>
    </source>
</evidence>
<keyword evidence="5 11" id="KW-0808">Transferase</keyword>
<dbReference type="GO" id="GO:0005794">
    <property type="term" value="C:Golgi apparatus"/>
    <property type="evidence" value="ECO:0007669"/>
    <property type="project" value="TreeGrafter"/>
</dbReference>
<evidence type="ECO:0000256" key="4">
    <source>
        <dbReference type="ARBA" id="ARBA00022676"/>
    </source>
</evidence>
<dbReference type="Proteomes" id="UP000625711">
    <property type="component" value="Unassembled WGS sequence"/>
</dbReference>
<keyword evidence="11" id="KW-0479">Metal-binding</keyword>
<evidence type="ECO:0000259" key="13">
    <source>
        <dbReference type="Pfam" id="PF13733"/>
    </source>
</evidence>
<dbReference type="CDD" id="cd00899">
    <property type="entry name" value="b4GalT"/>
    <property type="match status" value="1"/>
</dbReference>
<dbReference type="GO" id="GO:0005975">
    <property type="term" value="P:carbohydrate metabolic process"/>
    <property type="evidence" value="ECO:0007669"/>
    <property type="project" value="InterPro"/>
</dbReference>
<sequence length="412" mass="47622">MSLCITHSTPYKGLFVLVIIFVALEYFLNTVSDTRAAIFNTTRSSYFEKTSPFSYSPLLKTLLFKNELKNATNYTLPSHHSSKYLINISSYEYIVTVPPFLLENVTSTYVSNSLEQSGSNDIYRYDNKSTIIQEIAASSTSIPPCPDISQYLYGRVQIVKYPVPSVQSLEHRFDWLQPGGHWAPPHCMAEKKVAVVVPFRCRGEHLLLFLQHMHPFLKKQQLDYTIFVVEQDGDGPFNRAMLMNVGYKEALKQRDFDCFIFHDIDLLPEDDRNLYSCPEQPRHMSVAVDIFSYKLPYPAIFGGVSAISTDHFKLLNGFSNSFWGWGGEDDDMSNRIRYHHLYISRYPITIARYTMLSHKKDKPNPNRYDVLRKGQKMFDTDGLSNLSYELVRKKQKLLYTWVLVKLKPTKTS</sequence>
<dbReference type="GO" id="GO:0016020">
    <property type="term" value="C:membrane"/>
    <property type="evidence" value="ECO:0007669"/>
    <property type="project" value="UniProtKB-SubCell"/>
</dbReference>
<dbReference type="OrthoDB" id="10038994at2759"/>
<comment type="cofactor">
    <cofactor evidence="11">
        <name>Mn(2+)</name>
        <dbReference type="ChEBI" id="CHEBI:29035"/>
    </cofactor>
</comment>
<keyword evidence="4 11" id="KW-0328">Glycosyltransferase</keyword>
<evidence type="ECO:0000313" key="15">
    <source>
        <dbReference type="Proteomes" id="UP000625711"/>
    </source>
</evidence>
<evidence type="ECO:0000256" key="3">
    <source>
        <dbReference type="ARBA" id="ARBA00005735"/>
    </source>
</evidence>
<name>A0A834IRP9_RHYFE</name>
<organism evidence="14 15">
    <name type="scientific">Rhynchophorus ferrugineus</name>
    <name type="common">Red palm weevil</name>
    <name type="synonym">Curculio ferrugineus</name>
    <dbReference type="NCBI Taxonomy" id="354439"/>
    <lineage>
        <taxon>Eukaryota</taxon>
        <taxon>Metazoa</taxon>
        <taxon>Ecdysozoa</taxon>
        <taxon>Arthropoda</taxon>
        <taxon>Hexapoda</taxon>
        <taxon>Insecta</taxon>
        <taxon>Pterygota</taxon>
        <taxon>Neoptera</taxon>
        <taxon>Endopterygota</taxon>
        <taxon>Coleoptera</taxon>
        <taxon>Polyphaga</taxon>
        <taxon>Cucujiformia</taxon>
        <taxon>Curculionidae</taxon>
        <taxon>Dryophthorinae</taxon>
        <taxon>Rhynchophorus</taxon>
    </lineage>
</organism>
<evidence type="ECO:0000313" key="14">
    <source>
        <dbReference type="EMBL" id="KAF7284781.1"/>
    </source>
</evidence>
<evidence type="ECO:0000256" key="1">
    <source>
        <dbReference type="ARBA" id="ARBA00004606"/>
    </source>
</evidence>